<evidence type="ECO:0000256" key="8">
    <source>
        <dbReference type="ARBA" id="ARBA00023136"/>
    </source>
</evidence>
<organism evidence="12">
    <name type="scientific">hydrothermal vent metagenome</name>
    <dbReference type="NCBI Taxonomy" id="652676"/>
    <lineage>
        <taxon>unclassified sequences</taxon>
        <taxon>metagenomes</taxon>
        <taxon>ecological metagenomes</taxon>
    </lineage>
</organism>
<comment type="cofactor">
    <cofactor evidence="10">
        <name>[2Fe-2S] cluster</name>
        <dbReference type="ChEBI" id="CHEBI:190135"/>
    </cofactor>
</comment>
<dbReference type="Pfam" id="PF00355">
    <property type="entry name" value="Rieske"/>
    <property type="match status" value="1"/>
</dbReference>
<reference evidence="12" key="1">
    <citation type="submission" date="2016-10" db="EMBL/GenBank/DDBJ databases">
        <authorList>
            <person name="de Groot N.N."/>
        </authorList>
    </citation>
    <scope>NUCLEOTIDE SEQUENCE</scope>
</reference>
<dbReference type="PROSITE" id="PS51318">
    <property type="entry name" value="TAT"/>
    <property type="match status" value="1"/>
</dbReference>
<evidence type="ECO:0000256" key="9">
    <source>
        <dbReference type="ARBA" id="ARBA00023157"/>
    </source>
</evidence>
<dbReference type="EC" id="1.10.2.2" evidence="12"/>
<protein>
    <submittedName>
        <fullName evidence="12">Ubiquinol-cytochrome C reductase iron-sulfur subunit</fullName>
        <ecNumber evidence="12">1.10.2.2</ecNumber>
    </submittedName>
</protein>
<keyword evidence="4" id="KW-0479">Metal-binding</keyword>
<dbReference type="AlphaFoldDB" id="A0A1W1CW30"/>
<dbReference type="GO" id="GO:0008121">
    <property type="term" value="F:quinol-cytochrome-c reductase activity"/>
    <property type="evidence" value="ECO:0007669"/>
    <property type="project" value="InterPro"/>
</dbReference>
<evidence type="ECO:0000259" key="11">
    <source>
        <dbReference type="PROSITE" id="PS51296"/>
    </source>
</evidence>
<dbReference type="InterPro" id="IPR006317">
    <property type="entry name" value="Ubiquinol_cyt_c_Rdtase_Fe-S-su"/>
</dbReference>
<evidence type="ECO:0000256" key="6">
    <source>
        <dbReference type="ARBA" id="ARBA00023004"/>
    </source>
</evidence>
<dbReference type="PANTHER" id="PTHR10134">
    <property type="entry name" value="CYTOCHROME B-C1 COMPLEX SUBUNIT RIESKE, MITOCHONDRIAL"/>
    <property type="match status" value="1"/>
</dbReference>
<feature type="domain" description="Rieske" evidence="11">
    <location>
        <begin position="100"/>
        <end position="169"/>
    </location>
</feature>
<evidence type="ECO:0000256" key="2">
    <source>
        <dbReference type="ARBA" id="ARBA00022692"/>
    </source>
</evidence>
<evidence type="ECO:0000256" key="1">
    <source>
        <dbReference type="ARBA" id="ARBA00004167"/>
    </source>
</evidence>
<keyword evidence="5" id="KW-1133">Transmembrane helix</keyword>
<keyword evidence="3" id="KW-0001">2Fe-2S</keyword>
<sequence>MKNSSRRGFMGKAFGAVAGVGAVASLYAMKRSWDPLPSVKAAGFTTLDMSAYKENELVTEKWRGKPIFVLKQSKEMLEGEKNNKRVDNGASTTAMDKKRLIKVGDDYFMVCVGLCTHLGCIPGYNPDEKSFLCACHGGMYDDTGMVTKSPPPRGLDIPPFKIDGMKLVLGEAGPEYKKMLEDGVTLKV</sequence>
<evidence type="ECO:0000313" key="12">
    <source>
        <dbReference type="EMBL" id="SFV69882.1"/>
    </source>
</evidence>
<proteinExistence type="predicted"/>
<evidence type="ECO:0000256" key="3">
    <source>
        <dbReference type="ARBA" id="ARBA00022714"/>
    </source>
</evidence>
<dbReference type="GO" id="GO:0016491">
    <property type="term" value="F:oxidoreductase activity"/>
    <property type="evidence" value="ECO:0007669"/>
    <property type="project" value="UniProtKB-KW"/>
</dbReference>
<dbReference type="NCBIfam" id="TIGR01409">
    <property type="entry name" value="TAT_signal_seq"/>
    <property type="match status" value="1"/>
</dbReference>
<dbReference type="InterPro" id="IPR019546">
    <property type="entry name" value="TAT_signal_bac_arc"/>
</dbReference>
<dbReference type="GO" id="GO:0046872">
    <property type="term" value="F:metal ion binding"/>
    <property type="evidence" value="ECO:0007669"/>
    <property type="project" value="UniProtKB-KW"/>
</dbReference>
<dbReference type="CDD" id="cd03470">
    <property type="entry name" value="Rieske_cytochrome_bc1"/>
    <property type="match status" value="1"/>
</dbReference>
<dbReference type="NCBIfam" id="TIGR01416">
    <property type="entry name" value="Rieske_proteo"/>
    <property type="match status" value="1"/>
</dbReference>
<dbReference type="PROSITE" id="PS51296">
    <property type="entry name" value="RIESKE"/>
    <property type="match status" value="1"/>
</dbReference>
<comment type="subcellular location">
    <subcellularLocation>
        <location evidence="1">Membrane</location>
        <topology evidence="1">Single-pass membrane protein</topology>
    </subcellularLocation>
</comment>
<dbReference type="EMBL" id="FPHH01000128">
    <property type="protein sequence ID" value="SFV69882.1"/>
    <property type="molecule type" value="Genomic_DNA"/>
</dbReference>
<gene>
    <name evidence="12" type="ORF">MNB_SM-5-921</name>
</gene>
<evidence type="ECO:0000256" key="4">
    <source>
        <dbReference type="ARBA" id="ARBA00022723"/>
    </source>
</evidence>
<dbReference type="GO" id="GO:0016020">
    <property type="term" value="C:membrane"/>
    <property type="evidence" value="ECO:0007669"/>
    <property type="project" value="UniProtKB-SubCell"/>
</dbReference>
<dbReference type="InterPro" id="IPR005805">
    <property type="entry name" value="Rieske_Fe-S_prot_C"/>
</dbReference>
<keyword evidence="9" id="KW-1015">Disulfide bond</keyword>
<dbReference type="SUPFAM" id="SSF50022">
    <property type="entry name" value="ISP domain"/>
    <property type="match status" value="1"/>
</dbReference>
<name>A0A1W1CW30_9ZZZZ</name>
<keyword evidence="12" id="KW-0560">Oxidoreductase</keyword>
<dbReference type="InterPro" id="IPR014349">
    <property type="entry name" value="Rieske_Fe-S_prot"/>
</dbReference>
<keyword evidence="6" id="KW-0408">Iron</keyword>
<accession>A0A1W1CW30</accession>
<keyword evidence="8" id="KW-0472">Membrane</keyword>
<keyword evidence="7" id="KW-0411">Iron-sulfur</keyword>
<keyword evidence="2" id="KW-0812">Transmembrane</keyword>
<evidence type="ECO:0000256" key="5">
    <source>
        <dbReference type="ARBA" id="ARBA00022989"/>
    </source>
</evidence>
<dbReference type="PRINTS" id="PR00162">
    <property type="entry name" value="RIESKE"/>
</dbReference>
<dbReference type="InterPro" id="IPR036922">
    <property type="entry name" value="Rieske_2Fe-2S_sf"/>
</dbReference>
<evidence type="ECO:0000256" key="10">
    <source>
        <dbReference type="ARBA" id="ARBA00034078"/>
    </source>
</evidence>
<dbReference type="Gene3D" id="2.102.10.10">
    <property type="entry name" value="Rieske [2Fe-2S] iron-sulphur domain"/>
    <property type="match status" value="1"/>
</dbReference>
<evidence type="ECO:0000256" key="7">
    <source>
        <dbReference type="ARBA" id="ARBA00023014"/>
    </source>
</evidence>
<dbReference type="InterPro" id="IPR006311">
    <property type="entry name" value="TAT_signal"/>
</dbReference>
<dbReference type="GO" id="GO:0051537">
    <property type="term" value="F:2 iron, 2 sulfur cluster binding"/>
    <property type="evidence" value="ECO:0007669"/>
    <property type="project" value="UniProtKB-KW"/>
</dbReference>
<dbReference type="InterPro" id="IPR017941">
    <property type="entry name" value="Rieske_2Fe-2S"/>
</dbReference>